<keyword evidence="1" id="KW-0472">Membrane</keyword>
<feature type="transmembrane region" description="Helical" evidence="1">
    <location>
        <begin position="100"/>
        <end position="119"/>
    </location>
</feature>
<feature type="transmembrane region" description="Helical" evidence="1">
    <location>
        <begin position="309"/>
        <end position="328"/>
    </location>
</feature>
<evidence type="ECO:0000313" key="3">
    <source>
        <dbReference type="Proteomes" id="UP000247345"/>
    </source>
</evidence>
<feature type="transmembrane region" description="Helical" evidence="1">
    <location>
        <begin position="340"/>
        <end position="360"/>
    </location>
</feature>
<accession>A0A2P6CDN7</accession>
<feature type="transmembrane region" description="Helical" evidence="1">
    <location>
        <begin position="372"/>
        <end position="393"/>
    </location>
</feature>
<feature type="transmembrane region" description="Helical" evidence="1">
    <location>
        <begin position="234"/>
        <end position="253"/>
    </location>
</feature>
<dbReference type="AlphaFoldDB" id="A0A2P6CDN7"/>
<feature type="transmembrane region" description="Helical" evidence="1">
    <location>
        <begin position="176"/>
        <end position="194"/>
    </location>
</feature>
<dbReference type="EMBL" id="MSCK01000001">
    <property type="protein sequence ID" value="PQJ73019.1"/>
    <property type="molecule type" value="Genomic_DNA"/>
</dbReference>
<feature type="transmembrane region" description="Helical" evidence="1">
    <location>
        <begin position="77"/>
        <end position="94"/>
    </location>
</feature>
<evidence type="ECO:0000256" key="1">
    <source>
        <dbReference type="SAM" id="Phobius"/>
    </source>
</evidence>
<feature type="transmembrane region" description="Helical" evidence="1">
    <location>
        <begin position="206"/>
        <end position="228"/>
    </location>
</feature>
<name>A0A2P6CDN7_9FLAO</name>
<evidence type="ECO:0000313" key="2">
    <source>
        <dbReference type="EMBL" id="PQJ73019.1"/>
    </source>
</evidence>
<keyword evidence="3" id="KW-1185">Reference proteome</keyword>
<sequence length="406" mass="47209">MIKAKTQSFVALFYFLIAASLGILLRLFPTTNVNANYKFIVHTHSHVALLGWVYIGLTTLIFYLFIKEEAKKKYSKLFLSTQVTILGMLVSFPITGYALFSIIFSTLFIICSYWFYAFFRKNNNFNKGSFAYKFINTSLIFMIISSVGPWALGIIMNTLGSTSHWYKNAIYFYLHFQYNGWFIFCLLGLFFHFLEKNNRVISSKKISTFFRLMIASCIFTLALSFLWINPPITIYILAILGSVIQIFSLLFFYSIIKEQKTFLKDKISRFFFKLIHLIFVLFCLKIIMQTITAIPYFATLSYQIKDFVIGYLHLVFLGVISLSILFFLHQNKLISIPKKWILIYLTGFILSEVFIFYKGFCNWQQLSIINNYYVILVLVSALLPIGVLGIFISNLKTIYSTPKELV</sequence>
<protein>
    <recommendedName>
        <fullName evidence="4">Cytochrome oxidase subunit I profile domain-containing protein</fullName>
    </recommendedName>
</protein>
<gene>
    <name evidence="2" type="ORF">BTO14_07005</name>
</gene>
<dbReference type="RefSeq" id="WP_105048685.1">
    <property type="nucleotide sequence ID" value="NZ_CP150661.1"/>
</dbReference>
<dbReference type="OrthoDB" id="2827525at2"/>
<keyword evidence="1" id="KW-1133">Transmembrane helix</keyword>
<feature type="transmembrane region" description="Helical" evidence="1">
    <location>
        <begin position="274"/>
        <end position="297"/>
    </location>
</feature>
<comment type="caution">
    <text evidence="2">The sequence shown here is derived from an EMBL/GenBank/DDBJ whole genome shotgun (WGS) entry which is preliminary data.</text>
</comment>
<evidence type="ECO:0008006" key="4">
    <source>
        <dbReference type="Google" id="ProtNLM"/>
    </source>
</evidence>
<feature type="transmembrane region" description="Helical" evidence="1">
    <location>
        <begin position="9"/>
        <end position="28"/>
    </location>
</feature>
<dbReference type="Proteomes" id="UP000247345">
    <property type="component" value="Unassembled WGS sequence"/>
</dbReference>
<reference evidence="2 3" key="1">
    <citation type="submission" date="2016-12" db="EMBL/GenBank/DDBJ databases">
        <title>Trade-off between light-utilization and light-protection in marine flavobacteria.</title>
        <authorList>
            <person name="Kumagai Y."/>
            <person name="Yoshizawa S."/>
            <person name="Kogure K."/>
            <person name="Iwasaki W."/>
        </authorList>
    </citation>
    <scope>NUCLEOTIDE SEQUENCE [LARGE SCALE GENOMIC DNA]</scope>
    <source>
        <strain evidence="2 3">KCTC 12100</strain>
    </source>
</reference>
<organism evidence="2 3">
    <name type="scientific">Polaribacter butkevichii</name>
    <dbReference type="NCBI Taxonomy" id="218490"/>
    <lineage>
        <taxon>Bacteria</taxon>
        <taxon>Pseudomonadati</taxon>
        <taxon>Bacteroidota</taxon>
        <taxon>Flavobacteriia</taxon>
        <taxon>Flavobacteriales</taxon>
        <taxon>Flavobacteriaceae</taxon>
    </lineage>
</organism>
<feature type="transmembrane region" description="Helical" evidence="1">
    <location>
        <begin position="131"/>
        <end position="156"/>
    </location>
</feature>
<keyword evidence="1" id="KW-0812">Transmembrane</keyword>
<proteinExistence type="predicted"/>
<feature type="transmembrane region" description="Helical" evidence="1">
    <location>
        <begin position="48"/>
        <end position="65"/>
    </location>
</feature>